<evidence type="ECO:0008006" key="14">
    <source>
        <dbReference type="Google" id="ProtNLM"/>
    </source>
</evidence>
<keyword evidence="3" id="KW-0548">Nucleotidyltransferase</keyword>
<evidence type="ECO:0000256" key="5">
    <source>
        <dbReference type="ARBA" id="ARBA00022759"/>
    </source>
</evidence>
<evidence type="ECO:0000259" key="8">
    <source>
        <dbReference type="PROSITE" id="PS50174"/>
    </source>
</evidence>
<dbReference type="InterPro" id="IPR001995">
    <property type="entry name" value="Peptidase_A2_cat"/>
</dbReference>
<proteinExistence type="predicted"/>
<dbReference type="CDD" id="cd09274">
    <property type="entry name" value="RNase_HI_RT_Ty3"/>
    <property type="match status" value="1"/>
</dbReference>
<dbReference type="InterPro" id="IPR043502">
    <property type="entry name" value="DNA/RNA_pol_sf"/>
</dbReference>
<dbReference type="InterPro" id="IPR000477">
    <property type="entry name" value="RT_dom"/>
</dbReference>
<sequence length="1138" mass="131417">MSKMGWQPGQALGKCNNGLLKPLEGKNLLREQQEGLGFSEQLEKELQIPEKIVEVLKLKTEQSNNQGVEAPKLNSVFEEEKELIARENYKSEILVEVLGLEIVALLDTGSDVTCISEELWKELKLRDSNLPVMPIKPIQIKTAVGQKSSEVRFLTMLPLKLDSDIIEEVVVLVITGLTSPFIIGFDWMKQNQARIDLELSKESFSYLRSGKKCTIKFHKRKTLNINRIDVNDDNDKINLEEMKIGVQLDEKDKGKFLNLLDKYKRLFSSQLGRANCYEHVINMDPHTPVVKKTYPVPYAYRGKVEAKLKVMEEQGILSRTSTPYCSPLTFTLKKDGDVRVLLDAREINQFMIAETEKPPMQLDVINSFHGANFISVVDLNNAYFQIPISEESKKYTGFSFNGKSYVYNVLPQGLKTSVGSFSRAMDKILGHEVREYCVNYLDDLAIITTGSFDDHLEHIDAVLGKLSKAGMTCNLKKCEFFSKEVKMLGFIISTDGLKTDPEKIKAIQDFPVPKKLKHIRAFLGLCNFYRRFIPDYSIHTQPLCQLLKKEKGWKWENEHQEAFEKIKSLFIKTIQLHHPDFTKPYYLQTDSSGIGMAGVLYQKDDEGEMKILGFHSKVLKGAQLNWTVTEQEFYSVISCLEKFETYLRGSQVKILTDHKALTFVKNWKLYNARVTRWINYLEQFQYEIEHVSGKNNIVADILSRYLPDVELLQEEKVNIPEILYTEIKVNKELIKKFKDLVEFQRKDKEIEEIRNTLETSKQTQTSDSGNGHYLLENGILYFVPPNQNSKLICLPGNLRKDVILQVHLEMGHQGITKIIKYIKDRFYWKGITKMVKEIVRSCHDCQITKSNTIKYVGPCQSIVTKNIGDLIMVDLYGPLPSGQFGMKYILVVQDTFSKFVKFYELRKATALSVWCKTKKFFDIIKPKAVLSDNGSQFASKQWQDNMAKHGVKVLYTTVRNPRPNTTERVNKELGRLFRTYCRNNHCGWVSVLPNLENLYNNTYHESTGYTPCEIMYGNKTEISFDKMIGKAEENLDVNYVRERVRQNLEKASRARIDKFNNRYRIIQYQIGDLVKIKRLNKSDATNKVTKKFEALYEGPYVVAANPFRNVYILVEPKTKKVRGKFNTIHLSKYYERID</sequence>
<dbReference type="Gene3D" id="2.40.70.10">
    <property type="entry name" value="Acid Proteases"/>
    <property type="match status" value="1"/>
</dbReference>
<comment type="catalytic activity">
    <reaction evidence="1">
        <text>Processing at the authentic HIV-1 PR recognition site and release of the mature p17 matrix and the p24 capsid protein, as a result of the cleavage of the -SQNY-|-PIVQ- cleavage site.</text>
        <dbReference type="EC" id="3.4.23.50"/>
    </reaction>
</comment>
<dbReference type="PANTHER" id="PTHR37984">
    <property type="entry name" value="PROTEIN CBG26694"/>
    <property type="match status" value="1"/>
</dbReference>
<evidence type="ECO:0000259" key="10">
    <source>
        <dbReference type="PROSITE" id="PS50878"/>
    </source>
</evidence>
<evidence type="ECO:0000313" key="12">
    <source>
        <dbReference type="EMBL" id="KAG7294798.1"/>
    </source>
</evidence>
<dbReference type="Pfam" id="PF00078">
    <property type="entry name" value="RVT_1"/>
    <property type="match status" value="1"/>
</dbReference>
<keyword evidence="2" id="KW-0808">Transferase</keyword>
<dbReference type="Gene3D" id="3.30.420.10">
    <property type="entry name" value="Ribonuclease H-like superfamily/Ribonuclease H"/>
    <property type="match status" value="1"/>
</dbReference>
<dbReference type="InterPro" id="IPR041588">
    <property type="entry name" value="Integrase_H2C2"/>
</dbReference>
<dbReference type="Proteomes" id="UP000823941">
    <property type="component" value="Unassembled WGS sequence"/>
</dbReference>
<reference evidence="12 13" key="1">
    <citation type="submission" date="2021-06" db="EMBL/GenBank/DDBJ databases">
        <title>A haploid diamondback moth (Plutella xylostella L.) genome assembly resolves 31 chromosomes and identifies a diamide resistance mutation.</title>
        <authorList>
            <person name="Ward C.M."/>
            <person name="Perry K.D."/>
            <person name="Baker G."/>
            <person name="Powis K."/>
            <person name="Heckel D.G."/>
            <person name="Baxter S.W."/>
        </authorList>
    </citation>
    <scope>NUCLEOTIDE SEQUENCE [LARGE SCALE GENOMIC DNA]</scope>
    <source>
        <strain evidence="12 13">LV</strain>
        <tissue evidence="12">Single pupa</tissue>
    </source>
</reference>
<dbReference type="Gene3D" id="1.10.340.70">
    <property type="match status" value="1"/>
</dbReference>
<evidence type="ECO:0000256" key="2">
    <source>
        <dbReference type="ARBA" id="ARBA00022679"/>
    </source>
</evidence>
<dbReference type="CDD" id="cd01647">
    <property type="entry name" value="RT_LTR"/>
    <property type="match status" value="1"/>
</dbReference>
<feature type="domain" description="Peptidase A2" evidence="9">
    <location>
        <begin position="102"/>
        <end position="187"/>
    </location>
</feature>
<evidence type="ECO:0000256" key="3">
    <source>
        <dbReference type="ARBA" id="ARBA00022695"/>
    </source>
</evidence>
<dbReference type="InterPro" id="IPR021109">
    <property type="entry name" value="Peptidase_aspartic_dom_sf"/>
</dbReference>
<accession>A0ABQ7PPS1</accession>
<dbReference type="SUPFAM" id="SSF50630">
    <property type="entry name" value="Acid proteases"/>
    <property type="match status" value="1"/>
</dbReference>
<dbReference type="InterPro" id="IPR036397">
    <property type="entry name" value="RNaseH_sf"/>
</dbReference>
<keyword evidence="6" id="KW-0378">Hydrolase</keyword>
<organism evidence="12 13">
    <name type="scientific">Plutella xylostella</name>
    <name type="common">Diamondback moth</name>
    <name type="synonym">Plutella maculipennis</name>
    <dbReference type="NCBI Taxonomy" id="51655"/>
    <lineage>
        <taxon>Eukaryota</taxon>
        <taxon>Metazoa</taxon>
        <taxon>Ecdysozoa</taxon>
        <taxon>Arthropoda</taxon>
        <taxon>Hexapoda</taxon>
        <taxon>Insecta</taxon>
        <taxon>Pterygota</taxon>
        <taxon>Neoptera</taxon>
        <taxon>Endopterygota</taxon>
        <taxon>Lepidoptera</taxon>
        <taxon>Glossata</taxon>
        <taxon>Ditrysia</taxon>
        <taxon>Yponomeutoidea</taxon>
        <taxon>Plutellidae</taxon>
        <taxon>Plutella</taxon>
    </lineage>
</organism>
<dbReference type="SUPFAM" id="SSF53098">
    <property type="entry name" value="Ribonuclease H-like"/>
    <property type="match status" value="1"/>
</dbReference>
<dbReference type="InterPro" id="IPR001969">
    <property type="entry name" value="Aspartic_peptidase_AS"/>
</dbReference>
<feature type="domain" description="Reverse transcriptase" evidence="10">
    <location>
        <begin position="312"/>
        <end position="492"/>
    </location>
</feature>
<comment type="caution">
    <text evidence="12">The sequence shown here is derived from an EMBL/GenBank/DDBJ whole genome shotgun (WGS) entry which is preliminary data.</text>
</comment>
<dbReference type="PROSITE" id="PS50994">
    <property type="entry name" value="INTEGRASE"/>
    <property type="match status" value="1"/>
</dbReference>
<evidence type="ECO:0000256" key="6">
    <source>
        <dbReference type="ARBA" id="ARBA00022801"/>
    </source>
</evidence>
<dbReference type="PROSITE" id="PS50878">
    <property type="entry name" value="RT_POL"/>
    <property type="match status" value="1"/>
</dbReference>
<dbReference type="PROSITE" id="PS00141">
    <property type="entry name" value="ASP_PROTEASE"/>
    <property type="match status" value="1"/>
</dbReference>
<evidence type="ECO:0000256" key="7">
    <source>
        <dbReference type="ARBA" id="ARBA00022918"/>
    </source>
</evidence>
<evidence type="ECO:0000313" key="13">
    <source>
        <dbReference type="Proteomes" id="UP000823941"/>
    </source>
</evidence>
<dbReference type="Pfam" id="PF00665">
    <property type="entry name" value="rve"/>
    <property type="match status" value="1"/>
</dbReference>
<dbReference type="Pfam" id="PF01585">
    <property type="entry name" value="G-patch"/>
    <property type="match status" value="1"/>
</dbReference>
<dbReference type="PROSITE" id="PS50175">
    <property type="entry name" value="ASP_PROT_RETROV"/>
    <property type="match status" value="1"/>
</dbReference>
<dbReference type="InterPro" id="IPR050951">
    <property type="entry name" value="Retrovirus_Pol_polyprotein"/>
</dbReference>
<dbReference type="InterPro" id="IPR001584">
    <property type="entry name" value="Integrase_cat-core"/>
</dbReference>
<dbReference type="InterPro" id="IPR000467">
    <property type="entry name" value="G_patch_dom"/>
</dbReference>
<dbReference type="Gene3D" id="3.10.10.10">
    <property type="entry name" value="HIV Type 1 Reverse Transcriptase, subunit A, domain 1"/>
    <property type="match status" value="1"/>
</dbReference>
<keyword evidence="13" id="KW-1185">Reference proteome</keyword>
<protein>
    <recommendedName>
        <fullName evidence="14">Endonuclease</fullName>
    </recommendedName>
</protein>
<dbReference type="InterPro" id="IPR043128">
    <property type="entry name" value="Rev_trsase/Diguanyl_cyclase"/>
</dbReference>
<dbReference type="InterPro" id="IPR041373">
    <property type="entry name" value="RT_RNaseH"/>
</dbReference>
<feature type="domain" description="G-patch" evidence="8">
    <location>
        <begin position="1"/>
        <end position="41"/>
    </location>
</feature>
<evidence type="ECO:0000256" key="1">
    <source>
        <dbReference type="ARBA" id="ARBA00001339"/>
    </source>
</evidence>
<dbReference type="Pfam" id="PF17921">
    <property type="entry name" value="Integrase_H2C2"/>
    <property type="match status" value="1"/>
</dbReference>
<keyword evidence="7" id="KW-0695">RNA-directed DNA polymerase</keyword>
<name>A0ABQ7PPS1_PLUXY</name>
<evidence type="ECO:0000256" key="4">
    <source>
        <dbReference type="ARBA" id="ARBA00022722"/>
    </source>
</evidence>
<evidence type="ECO:0000259" key="11">
    <source>
        <dbReference type="PROSITE" id="PS50994"/>
    </source>
</evidence>
<dbReference type="EMBL" id="JAHIBW010000151">
    <property type="protein sequence ID" value="KAG7294798.1"/>
    <property type="molecule type" value="Genomic_DNA"/>
</dbReference>
<dbReference type="Pfam" id="PF17917">
    <property type="entry name" value="RT_RNaseH"/>
    <property type="match status" value="1"/>
</dbReference>
<dbReference type="PANTHER" id="PTHR37984:SF5">
    <property type="entry name" value="PROTEIN NYNRIN-LIKE"/>
    <property type="match status" value="1"/>
</dbReference>
<gene>
    <name evidence="12" type="ORF">JYU34_022831</name>
</gene>
<evidence type="ECO:0000259" key="9">
    <source>
        <dbReference type="PROSITE" id="PS50175"/>
    </source>
</evidence>
<dbReference type="PROSITE" id="PS50174">
    <property type="entry name" value="G_PATCH"/>
    <property type="match status" value="1"/>
</dbReference>
<feature type="domain" description="Integrase catalytic" evidence="11">
    <location>
        <begin position="854"/>
        <end position="1019"/>
    </location>
</feature>
<keyword evidence="4" id="KW-0540">Nuclease</keyword>
<dbReference type="SUPFAM" id="SSF56672">
    <property type="entry name" value="DNA/RNA polymerases"/>
    <property type="match status" value="1"/>
</dbReference>
<keyword evidence="5" id="KW-0255">Endonuclease</keyword>
<dbReference type="CDD" id="cd00303">
    <property type="entry name" value="retropepsin_like"/>
    <property type="match status" value="1"/>
</dbReference>
<dbReference type="Gene3D" id="3.10.20.370">
    <property type="match status" value="1"/>
</dbReference>
<dbReference type="Pfam" id="PF13975">
    <property type="entry name" value="gag-asp_proteas"/>
    <property type="match status" value="1"/>
</dbReference>
<dbReference type="Gene3D" id="3.30.70.270">
    <property type="match status" value="2"/>
</dbReference>
<dbReference type="InterPro" id="IPR012337">
    <property type="entry name" value="RNaseH-like_sf"/>
</dbReference>